<evidence type="ECO:0000313" key="3">
    <source>
        <dbReference type="Proteomes" id="UP001558652"/>
    </source>
</evidence>
<sequence>MKTASKFRNMFYQNKKQERAEIDPLNLRYPFLLSTGARARAPVLLPPLGPELRLPGSRRIGNCDRFPATLGRERKRKSSALSPTGWTCTLRLRRDASASRPTRCHAPTTPTSGRSYDIT</sequence>
<dbReference type="Proteomes" id="UP001558652">
    <property type="component" value="Unassembled WGS sequence"/>
</dbReference>
<name>A0ABD0ZBA1_9HEMI</name>
<keyword evidence="3" id="KW-1185">Reference proteome</keyword>
<dbReference type="EMBL" id="JBFDAA010000004">
    <property type="protein sequence ID" value="KAL1138113.1"/>
    <property type="molecule type" value="Genomic_DNA"/>
</dbReference>
<proteinExistence type="predicted"/>
<protein>
    <submittedName>
        <fullName evidence="2">Uncharacterized protein</fullName>
    </submittedName>
</protein>
<comment type="caution">
    <text evidence="2">The sequence shown here is derived from an EMBL/GenBank/DDBJ whole genome shotgun (WGS) entry which is preliminary data.</text>
</comment>
<reference evidence="2 3" key="1">
    <citation type="submission" date="2024-07" db="EMBL/GenBank/DDBJ databases">
        <title>Chromosome-level genome assembly of the water stick insect Ranatra chinensis (Heteroptera: Nepidae).</title>
        <authorList>
            <person name="Liu X."/>
        </authorList>
    </citation>
    <scope>NUCLEOTIDE SEQUENCE [LARGE SCALE GENOMIC DNA]</scope>
    <source>
        <strain evidence="2">Cailab_2021Rc</strain>
        <tissue evidence="2">Muscle</tissue>
    </source>
</reference>
<evidence type="ECO:0000256" key="1">
    <source>
        <dbReference type="SAM" id="MobiDB-lite"/>
    </source>
</evidence>
<feature type="compositionally biased region" description="Polar residues" evidence="1">
    <location>
        <begin position="108"/>
        <end position="119"/>
    </location>
</feature>
<dbReference type="AlphaFoldDB" id="A0ABD0ZBA1"/>
<feature type="region of interest" description="Disordered" evidence="1">
    <location>
        <begin position="97"/>
        <end position="119"/>
    </location>
</feature>
<gene>
    <name evidence="2" type="ORF">AAG570_009805</name>
</gene>
<organism evidence="2 3">
    <name type="scientific">Ranatra chinensis</name>
    <dbReference type="NCBI Taxonomy" id="642074"/>
    <lineage>
        <taxon>Eukaryota</taxon>
        <taxon>Metazoa</taxon>
        <taxon>Ecdysozoa</taxon>
        <taxon>Arthropoda</taxon>
        <taxon>Hexapoda</taxon>
        <taxon>Insecta</taxon>
        <taxon>Pterygota</taxon>
        <taxon>Neoptera</taxon>
        <taxon>Paraneoptera</taxon>
        <taxon>Hemiptera</taxon>
        <taxon>Heteroptera</taxon>
        <taxon>Panheteroptera</taxon>
        <taxon>Nepomorpha</taxon>
        <taxon>Nepidae</taxon>
        <taxon>Ranatrinae</taxon>
        <taxon>Ranatra</taxon>
    </lineage>
</organism>
<evidence type="ECO:0000313" key="2">
    <source>
        <dbReference type="EMBL" id="KAL1138113.1"/>
    </source>
</evidence>
<accession>A0ABD0ZBA1</accession>